<dbReference type="RefSeq" id="WP_026823394.1">
    <property type="nucleotide sequence ID" value="NZ_CP038620.1"/>
</dbReference>
<dbReference type="EMBL" id="CP123526">
    <property type="protein sequence ID" value="WGM08417.1"/>
    <property type="molecule type" value="Genomic_DNA"/>
</dbReference>
<name>D2U0T6_9GAMM</name>
<gene>
    <name evidence="2" type="ORF">ARN_21240</name>
    <name evidence="3" type="ORF">ArsFIN_51800</name>
    <name evidence="4" type="ORF">QE258_23595</name>
</gene>
<dbReference type="Proteomes" id="UP001177592">
    <property type="component" value="Plasmid paNv_CAN3"/>
</dbReference>
<keyword evidence="3" id="KW-0614">Plasmid</keyword>
<dbReference type="KEGG" id="ans:ArsFIN_51800"/>
<evidence type="ECO:0000313" key="6">
    <source>
        <dbReference type="Proteomes" id="UP001177592"/>
    </source>
</evidence>
<feature type="transmembrane region" description="Helical" evidence="1">
    <location>
        <begin position="56"/>
        <end position="75"/>
    </location>
</feature>
<reference evidence="4" key="3">
    <citation type="submission" date="2023-04" db="EMBL/GenBank/DDBJ databases">
        <title>Genome dynamics across the evolutionary transition to endosymbiosis.</title>
        <authorList>
            <person name="Siozios S."/>
            <person name="Nadal-Jimenez P."/>
            <person name="Azagi T."/>
            <person name="Sprong H."/>
            <person name="Frost C.L."/>
            <person name="Parratt S.R."/>
            <person name="Taylor G."/>
            <person name="Brettell L."/>
            <person name="Lew K.C."/>
            <person name="Croft L."/>
            <person name="King K.C."/>
            <person name="Brockhurst M.A."/>
            <person name="Hypsa V."/>
            <person name="Novakova E."/>
            <person name="Darby A.C."/>
            <person name="Hurst G.D.D."/>
        </authorList>
    </citation>
    <scope>NUCLEOTIDE SEQUENCE</scope>
    <source>
        <strain evidence="4">ANv_CAN</strain>
        <plasmid evidence="4">paNv_CAN3</plasmid>
    </source>
</reference>
<geneLocation type="plasmid" evidence="3">
    <name>pArsFIN8</name>
</geneLocation>
<keyword evidence="1" id="KW-0472">Membrane</keyword>
<accession>D2U0T6</accession>
<feature type="transmembrane region" description="Helical" evidence="1">
    <location>
        <begin position="31"/>
        <end position="50"/>
    </location>
</feature>
<dbReference type="GeneID" id="39750991"/>
<evidence type="ECO:0000256" key="1">
    <source>
        <dbReference type="SAM" id="Phobius"/>
    </source>
</evidence>
<protein>
    <submittedName>
        <fullName evidence="2">Uncharacterized protein</fullName>
    </submittedName>
</protein>
<geneLocation type="plasmid" evidence="4 6">
    <name>paNv_CAN3</name>
</geneLocation>
<evidence type="ECO:0000313" key="3">
    <source>
        <dbReference type="EMBL" id="QBY46569.1"/>
    </source>
</evidence>
<organism evidence="2">
    <name type="scientific">Arsenophonus nasoniae</name>
    <name type="common">son-killer infecting Nasonia vitripennis</name>
    <dbReference type="NCBI Taxonomy" id="638"/>
    <lineage>
        <taxon>Bacteria</taxon>
        <taxon>Pseudomonadati</taxon>
        <taxon>Pseudomonadota</taxon>
        <taxon>Gammaproteobacteria</taxon>
        <taxon>Enterobacterales</taxon>
        <taxon>Morganellaceae</taxon>
        <taxon>Arsenophonus</taxon>
    </lineage>
</organism>
<dbReference type="AlphaFoldDB" id="D2U0T6"/>
<keyword evidence="1" id="KW-1133">Transmembrane helix</keyword>
<feature type="transmembrane region" description="Helical" evidence="1">
    <location>
        <begin position="6"/>
        <end position="24"/>
    </location>
</feature>
<keyword evidence="1" id="KW-0812">Transmembrane</keyword>
<proteinExistence type="predicted"/>
<sequence length="144" mass="16855">MKVLKMYFSLFVFSYGAFWSIPTARVISRQIFYIALILYCVGTIFHVPIFEFMAKSTTLVLAFVPPICCYSYFMLPIKREIPNIIRASTHEDARNFSLTLENNGKIRTLNLIHVKPVILTFFIKYIEYIVDYAKHRNLIIKGKD</sequence>
<evidence type="ECO:0000313" key="5">
    <source>
        <dbReference type="Proteomes" id="UP000295134"/>
    </source>
</evidence>
<evidence type="ECO:0000313" key="2">
    <source>
        <dbReference type="EMBL" id="CBA74095.1"/>
    </source>
</evidence>
<dbReference type="EMBL" id="CP038620">
    <property type="protein sequence ID" value="QBY46569.1"/>
    <property type="molecule type" value="Genomic_DNA"/>
</dbReference>
<keyword evidence="6" id="KW-1185">Reference proteome</keyword>
<reference evidence="3 5" key="2">
    <citation type="submission" date="2019-03" db="EMBL/GenBank/DDBJ databases">
        <title>Long-read sequencing reveals hyperdense prophage content in a complex bacterial symbiont genome.</title>
        <authorList>
            <person name="Frost C.L."/>
            <person name="Siozios S."/>
            <person name="Nadal-Jimenez P."/>
            <person name="Brockhurst M.A."/>
            <person name="King K.C."/>
            <person name="Darby A.C."/>
            <person name="Hurst G.D.D."/>
        </authorList>
    </citation>
    <scope>NUCLEOTIDE SEQUENCE [LARGE SCALE GENOMIC DNA]</scope>
    <source>
        <strain evidence="3 5">FIN</strain>
        <plasmid evidence="3">pArsFIN8</plasmid>
        <plasmid evidence="5">parsfin8</plasmid>
    </source>
</reference>
<geneLocation type="plasmid" evidence="5">
    <name>parsfin8</name>
</geneLocation>
<reference evidence="2" key="1">
    <citation type="journal article" date="2010" name="Insect Mol. Biol.">
        <title>The draft genome sequence of Arsenophonus nasoniae, son-killer bacterium of Nasonia vitripennis, reveals genes associated with virulence and symbiosis.</title>
        <authorList>
            <person name="Wilkes T."/>
            <person name="Darby A.C."/>
            <person name="Choi J."/>
            <person name="Colborne J.K."/>
            <person name="Werren J.H."/>
            <person name="Hurst G.D.D."/>
        </authorList>
    </citation>
    <scope>NUCLEOTIDE SEQUENCE</scope>
</reference>
<evidence type="ECO:0000313" key="4">
    <source>
        <dbReference type="EMBL" id="WGM08417.1"/>
    </source>
</evidence>
<dbReference type="EMBL" id="FN545218">
    <property type="protein sequence ID" value="CBA74095.1"/>
    <property type="molecule type" value="Genomic_DNA"/>
</dbReference>
<dbReference type="Proteomes" id="UP000295134">
    <property type="component" value="Plasmid pArsFIN8"/>
</dbReference>